<evidence type="ECO:0000313" key="4">
    <source>
        <dbReference type="Proteomes" id="UP000265515"/>
    </source>
</evidence>
<dbReference type="Proteomes" id="UP000265515">
    <property type="component" value="Unassembled WGS sequence"/>
</dbReference>
<feature type="signal peptide" evidence="2">
    <location>
        <begin position="1"/>
        <end position="30"/>
    </location>
</feature>
<dbReference type="EMBL" id="BFEA01000050">
    <property type="protein sequence ID" value="GBG64393.1"/>
    <property type="molecule type" value="Genomic_DNA"/>
</dbReference>
<protein>
    <submittedName>
        <fullName evidence="3">Uncharacterized protein</fullName>
    </submittedName>
</protein>
<dbReference type="Gramene" id="GBG64393">
    <property type="protein sequence ID" value="GBG64393"/>
    <property type="gene ID" value="CBR_g44277"/>
</dbReference>
<feature type="region of interest" description="Disordered" evidence="1">
    <location>
        <begin position="34"/>
        <end position="105"/>
    </location>
</feature>
<feature type="chain" id="PRO_5017361211" evidence="2">
    <location>
        <begin position="31"/>
        <end position="687"/>
    </location>
</feature>
<feature type="compositionally biased region" description="Polar residues" evidence="1">
    <location>
        <begin position="133"/>
        <end position="145"/>
    </location>
</feature>
<name>A0A388K368_CHABU</name>
<dbReference type="AlphaFoldDB" id="A0A388K368"/>
<evidence type="ECO:0000256" key="2">
    <source>
        <dbReference type="SAM" id="SignalP"/>
    </source>
</evidence>
<feature type="compositionally biased region" description="Low complexity" evidence="1">
    <location>
        <begin position="150"/>
        <end position="160"/>
    </location>
</feature>
<sequence>MGPPPGIMTKQVLLTLALLTIVIGYKKAWAVASPHPSPSSHSFSHRSSSRTKSSATSSPSPSSSAASSSLRVSTARSTRSASSSLKASISQVSTTTTTTTTPVRTSPSGIAVIQKQGVFDVSVNVKVPDPRATVSNIGQSKTPQGKESFHPPSQAASHAAPLPPTVVPTTIDPPEPTLAWGFDGMNNFDQTECGNGDYYLGQTSVEPSDVSICVGKGKVVQLVNSAFLVYDVNGSRLMPPIPLAQFFLLPPGRSYVTEAKCMYDMDTESFIIAGVGQVDQDMHLALSVSDTDDPMERHHIYALPTRGDGNVEGWPAIEGCPCVIHDPFVGADRFGLFVTVDHYTNDKAHAFVGAQIYALGKDRFVSAPTSIDVTFFTNVHVNDRSRASGLRPANAPAPLPKTTRYSTTGVHYFLSSAASGKVAVWALLNTLSLADRTLRAGMQLMNVLVDTAPFLQPPYADQKDGDRPLGALAQGNREGAAQLEVLDSGDTRLTKTTFADGKLWTAVATAVAYDLPIPTSKEDEWRDKVRTRAGFLWLCIHPNLTSDYAGGPLFLSPTVINQGYIAVLGENVIVPALAVNEEGRGAATFTLVGPHYFPSVGYVPISSRGAGKVHIISSGIEPHDGFSGYLTAGGSEDGVARWGDSSGSTVDEQGNVWLACQYSPGTIRTIATNWGTYILRIKPPFFT</sequence>
<accession>A0A388K368</accession>
<proteinExistence type="predicted"/>
<reference evidence="3 4" key="1">
    <citation type="journal article" date="2018" name="Cell">
        <title>The Chara Genome: Secondary Complexity and Implications for Plant Terrestrialization.</title>
        <authorList>
            <person name="Nishiyama T."/>
            <person name="Sakayama H."/>
            <person name="Vries J.D."/>
            <person name="Buschmann H."/>
            <person name="Saint-Marcoux D."/>
            <person name="Ullrich K.K."/>
            <person name="Haas F.B."/>
            <person name="Vanderstraeten L."/>
            <person name="Becker D."/>
            <person name="Lang D."/>
            <person name="Vosolsobe S."/>
            <person name="Rombauts S."/>
            <person name="Wilhelmsson P.K.I."/>
            <person name="Janitza P."/>
            <person name="Kern R."/>
            <person name="Heyl A."/>
            <person name="Rumpler F."/>
            <person name="Villalobos L.I.A.C."/>
            <person name="Clay J.M."/>
            <person name="Skokan R."/>
            <person name="Toyoda A."/>
            <person name="Suzuki Y."/>
            <person name="Kagoshima H."/>
            <person name="Schijlen E."/>
            <person name="Tajeshwar N."/>
            <person name="Catarino B."/>
            <person name="Hetherington A.J."/>
            <person name="Saltykova A."/>
            <person name="Bonnot C."/>
            <person name="Breuninger H."/>
            <person name="Symeonidi A."/>
            <person name="Radhakrishnan G.V."/>
            <person name="Van Nieuwerburgh F."/>
            <person name="Deforce D."/>
            <person name="Chang C."/>
            <person name="Karol K.G."/>
            <person name="Hedrich R."/>
            <person name="Ulvskov P."/>
            <person name="Glockner G."/>
            <person name="Delwiche C.F."/>
            <person name="Petrasek J."/>
            <person name="Van de Peer Y."/>
            <person name="Friml J."/>
            <person name="Beilby M."/>
            <person name="Dolan L."/>
            <person name="Kohara Y."/>
            <person name="Sugano S."/>
            <person name="Fujiyama A."/>
            <person name="Delaux P.-M."/>
            <person name="Quint M."/>
            <person name="TheiBen G."/>
            <person name="Hagemann M."/>
            <person name="Harholt J."/>
            <person name="Dunand C."/>
            <person name="Zachgo S."/>
            <person name="Langdale J."/>
            <person name="Maumus F."/>
            <person name="Straeten D.V.D."/>
            <person name="Gould S.B."/>
            <person name="Rensing S.A."/>
        </authorList>
    </citation>
    <scope>NUCLEOTIDE SEQUENCE [LARGE SCALE GENOMIC DNA]</scope>
    <source>
        <strain evidence="3 4">S276</strain>
    </source>
</reference>
<keyword evidence="4" id="KW-1185">Reference proteome</keyword>
<organism evidence="3 4">
    <name type="scientific">Chara braunii</name>
    <name type="common">Braun's stonewort</name>
    <dbReference type="NCBI Taxonomy" id="69332"/>
    <lineage>
        <taxon>Eukaryota</taxon>
        <taxon>Viridiplantae</taxon>
        <taxon>Streptophyta</taxon>
        <taxon>Charophyceae</taxon>
        <taxon>Charales</taxon>
        <taxon>Characeae</taxon>
        <taxon>Chara</taxon>
    </lineage>
</organism>
<gene>
    <name evidence="3" type="ORF">CBR_g44277</name>
</gene>
<dbReference type="OMA" id="NANDDRM"/>
<keyword evidence="2" id="KW-0732">Signal</keyword>
<feature type="compositionally biased region" description="Low complexity" evidence="1">
    <location>
        <begin position="50"/>
        <end position="101"/>
    </location>
</feature>
<feature type="region of interest" description="Disordered" evidence="1">
    <location>
        <begin position="131"/>
        <end position="163"/>
    </location>
</feature>
<evidence type="ECO:0000313" key="3">
    <source>
        <dbReference type="EMBL" id="GBG64393.1"/>
    </source>
</evidence>
<evidence type="ECO:0000256" key="1">
    <source>
        <dbReference type="SAM" id="MobiDB-lite"/>
    </source>
</evidence>
<comment type="caution">
    <text evidence="3">The sequence shown here is derived from an EMBL/GenBank/DDBJ whole genome shotgun (WGS) entry which is preliminary data.</text>
</comment>